<dbReference type="Proteomes" id="UP000326924">
    <property type="component" value="Unassembled WGS sequence"/>
</dbReference>
<evidence type="ECO:0000256" key="2">
    <source>
        <dbReference type="ARBA" id="ARBA00012176"/>
    </source>
</evidence>
<dbReference type="Gene3D" id="3.40.50.10320">
    <property type="entry name" value="LmbE-like"/>
    <property type="match status" value="1"/>
</dbReference>
<dbReference type="SUPFAM" id="SSF102588">
    <property type="entry name" value="LmbE-like"/>
    <property type="match status" value="1"/>
</dbReference>
<dbReference type="PANTHER" id="PTHR12993">
    <property type="entry name" value="N-ACETYLGLUCOSAMINYL-PHOSPHATIDYLINOSITOL DE-N-ACETYLASE-RELATED"/>
    <property type="match status" value="1"/>
</dbReference>
<dbReference type="GO" id="GO:0016020">
    <property type="term" value="C:membrane"/>
    <property type="evidence" value="ECO:0007669"/>
    <property type="project" value="GOC"/>
</dbReference>
<reference evidence="4 5" key="1">
    <citation type="submission" date="2019-09" db="EMBL/GenBank/DDBJ databases">
        <title>Draft genome of the ectomycorrhizal ascomycete Sphaerosporella brunnea.</title>
        <authorList>
            <consortium name="DOE Joint Genome Institute"/>
            <person name="Benucci G.M."/>
            <person name="Marozzi G."/>
            <person name="Antonielli L."/>
            <person name="Sanchez S."/>
            <person name="Marco P."/>
            <person name="Wang X."/>
            <person name="Falini L.B."/>
            <person name="Barry K."/>
            <person name="Haridas S."/>
            <person name="Lipzen A."/>
            <person name="Labutti K."/>
            <person name="Grigoriev I.V."/>
            <person name="Murat C."/>
            <person name="Martin F."/>
            <person name="Albertini E."/>
            <person name="Donnini D."/>
            <person name="Bonito G."/>
        </authorList>
    </citation>
    <scope>NUCLEOTIDE SEQUENCE [LARGE SCALE GENOMIC DNA]</scope>
    <source>
        <strain evidence="4 5">Sb_GMNB300</strain>
    </source>
</reference>
<gene>
    <name evidence="4" type="ORF">FN846DRAFT_899785</name>
</gene>
<dbReference type="InterPro" id="IPR024078">
    <property type="entry name" value="LmbE-like_dom_sf"/>
</dbReference>
<evidence type="ECO:0000256" key="3">
    <source>
        <dbReference type="SAM" id="SignalP"/>
    </source>
</evidence>
<dbReference type="GO" id="GO:0000225">
    <property type="term" value="F:N-acetylglucosaminylphosphatidylinositol deacetylase activity"/>
    <property type="evidence" value="ECO:0007669"/>
    <property type="project" value="UniProtKB-EC"/>
</dbReference>
<comment type="caution">
    <text evidence="4">The sequence shown here is derived from an EMBL/GenBank/DDBJ whole genome shotgun (WGS) entry which is preliminary data.</text>
</comment>
<accession>A0A5J5ERG3</accession>
<dbReference type="InParanoid" id="A0A5J5ERG3"/>
<dbReference type="InterPro" id="IPR003737">
    <property type="entry name" value="GlcNAc_PI_deacetylase-related"/>
</dbReference>
<evidence type="ECO:0000256" key="1">
    <source>
        <dbReference type="ARBA" id="ARBA00006066"/>
    </source>
</evidence>
<keyword evidence="3" id="KW-0732">Signal</keyword>
<dbReference type="PANTHER" id="PTHR12993:SF11">
    <property type="entry name" value="N-ACETYLGLUCOSAMINYL-PHOSPHATIDYLINOSITOL DE-N-ACETYLASE"/>
    <property type="match status" value="1"/>
</dbReference>
<dbReference type="FunCoup" id="A0A5J5ERG3">
    <property type="interactions" value="590"/>
</dbReference>
<comment type="similarity">
    <text evidence="1">Belongs to the PIGL family.</text>
</comment>
<dbReference type="AlphaFoldDB" id="A0A5J5ERG3"/>
<evidence type="ECO:0000313" key="4">
    <source>
        <dbReference type="EMBL" id="KAA8900452.1"/>
    </source>
</evidence>
<dbReference type="GO" id="GO:0006506">
    <property type="term" value="P:GPI anchor biosynthetic process"/>
    <property type="evidence" value="ECO:0007669"/>
    <property type="project" value="UniProtKB-UniPathway"/>
</dbReference>
<organism evidence="4 5">
    <name type="scientific">Sphaerosporella brunnea</name>
    <dbReference type="NCBI Taxonomy" id="1250544"/>
    <lineage>
        <taxon>Eukaryota</taxon>
        <taxon>Fungi</taxon>
        <taxon>Dikarya</taxon>
        <taxon>Ascomycota</taxon>
        <taxon>Pezizomycotina</taxon>
        <taxon>Pezizomycetes</taxon>
        <taxon>Pezizales</taxon>
        <taxon>Pyronemataceae</taxon>
        <taxon>Sphaerosporella</taxon>
    </lineage>
</organism>
<sequence>MSWTTFALTFPILLPLLWICLYSPQRPPAVLTNKTITLLIAHPDDEAMFFSPTLLALAPHNKVQVLCLSTGNADGLGEIRKGELVSSCRELGVASDDDVVVIDDAGMPDSMTRTWPASKIAQYLERYAADSDAILTFDEGGVSSHPNHISLLHGAREFVAGKKTIKKLYKLTSVPILRKYLSVFDVPLTFRAAARSESEKAFVFVSSSKQVRTAQRAMTDSHVSQMRWFRWGWIGLSRYMVVNDLVEENLRG</sequence>
<dbReference type="EC" id="3.5.1.89" evidence="2"/>
<feature type="chain" id="PRO_5023851608" description="N-acetylglucosaminylphosphatidylinositol deacetylase" evidence="3">
    <location>
        <begin position="23"/>
        <end position="252"/>
    </location>
</feature>
<dbReference type="OrthoDB" id="440160at2759"/>
<keyword evidence="5" id="KW-1185">Reference proteome</keyword>
<feature type="signal peptide" evidence="3">
    <location>
        <begin position="1"/>
        <end position="22"/>
    </location>
</feature>
<protein>
    <recommendedName>
        <fullName evidence="2">N-acetylglucosaminylphosphatidylinositol deacetylase</fullName>
        <ecNumber evidence="2">3.5.1.89</ecNumber>
    </recommendedName>
</protein>
<evidence type="ECO:0000313" key="5">
    <source>
        <dbReference type="Proteomes" id="UP000326924"/>
    </source>
</evidence>
<dbReference type="Pfam" id="PF02585">
    <property type="entry name" value="PIG-L"/>
    <property type="match status" value="1"/>
</dbReference>
<proteinExistence type="inferred from homology"/>
<dbReference type="GO" id="GO:0005783">
    <property type="term" value="C:endoplasmic reticulum"/>
    <property type="evidence" value="ECO:0007669"/>
    <property type="project" value="TreeGrafter"/>
</dbReference>
<dbReference type="EMBL" id="VXIS01000154">
    <property type="protein sequence ID" value="KAA8900452.1"/>
    <property type="molecule type" value="Genomic_DNA"/>
</dbReference>
<name>A0A5J5ERG3_9PEZI</name>
<dbReference type="UniPathway" id="UPA00196"/>